<evidence type="ECO:0000256" key="2">
    <source>
        <dbReference type="ARBA" id="ARBA00022475"/>
    </source>
</evidence>
<dbReference type="Pfam" id="PF12821">
    <property type="entry name" value="ThrE_2"/>
    <property type="match status" value="1"/>
</dbReference>
<dbReference type="EMBL" id="CP039734">
    <property type="protein sequence ID" value="QIR76858.2"/>
    <property type="molecule type" value="Genomic_DNA"/>
</dbReference>
<reference evidence="8 9" key="1">
    <citation type="journal article" date="2017" name="Environ. Sci. Technol.">
        <title>Organohalide Respiration with Chlorinated Ethenes under Low pH Conditions.</title>
        <authorList>
            <person name="Yang Y."/>
            <person name="Capiro N.L."/>
            <person name="Marcet T.F."/>
            <person name="Yan J."/>
            <person name="Pennell K.D."/>
            <person name="Loffler F.E."/>
        </authorList>
    </citation>
    <scope>NUCLEOTIDE SEQUENCE [LARGE SCALE GENOMIC DNA]</scope>
    <source>
        <strain evidence="8 9">ACSDCE</strain>
    </source>
</reference>
<evidence type="ECO:0000256" key="4">
    <source>
        <dbReference type="ARBA" id="ARBA00022692"/>
    </source>
</evidence>
<dbReference type="GO" id="GO:0015744">
    <property type="term" value="P:succinate transport"/>
    <property type="evidence" value="ECO:0007669"/>
    <property type="project" value="TreeGrafter"/>
</dbReference>
<protein>
    <submittedName>
        <fullName evidence="8">Threonine/serine exporter family protein</fullName>
    </submittedName>
</protein>
<keyword evidence="6" id="KW-0472">Membrane</keyword>
<dbReference type="AlphaFoldDB" id="A0A858KG47"/>
<gene>
    <name evidence="8" type="ORF">FA584_11895</name>
</gene>
<evidence type="ECO:0000256" key="6">
    <source>
        <dbReference type="ARBA" id="ARBA00023136"/>
    </source>
</evidence>
<name>A0A858KG47_9BACT</name>
<comment type="subcellular location">
    <subcellularLocation>
        <location evidence="1">Cell membrane</location>
        <topology evidence="1">Multi-pass membrane protein</topology>
    </subcellularLocation>
</comment>
<evidence type="ECO:0000313" key="8">
    <source>
        <dbReference type="EMBL" id="QIR76858.2"/>
    </source>
</evidence>
<dbReference type="InterPro" id="IPR024528">
    <property type="entry name" value="ThrE_2"/>
</dbReference>
<sequence>MVMMLWVTLLLNSLWAAIPAVGFGMIFNVPRSALPLCAVGGAFTYGFREVLMYNHLSIELSTFIAATAIGIIGVFWSRRYAMPRPVYTVPSIIPIIPGTYAYEMMISLVSMNSDGVTDALLSSFIQNGLHAVSILFAIAFGLVLPSMYYTKRQKPII</sequence>
<comment type="similarity">
    <text evidence="7">Belongs to the ThrE exporter (TC 2.A.79) family.</text>
</comment>
<keyword evidence="2" id="KW-1003">Cell membrane</keyword>
<dbReference type="GO" id="GO:0005886">
    <property type="term" value="C:plasma membrane"/>
    <property type="evidence" value="ECO:0007669"/>
    <property type="project" value="UniProtKB-SubCell"/>
</dbReference>
<proteinExistence type="inferred from homology"/>
<dbReference type="Proteomes" id="UP000502831">
    <property type="component" value="Chromosome"/>
</dbReference>
<evidence type="ECO:0000256" key="1">
    <source>
        <dbReference type="ARBA" id="ARBA00004651"/>
    </source>
</evidence>
<evidence type="ECO:0000256" key="7">
    <source>
        <dbReference type="ARBA" id="ARBA00034125"/>
    </source>
</evidence>
<keyword evidence="3" id="KW-0997">Cell inner membrane</keyword>
<keyword evidence="5" id="KW-1133">Transmembrane helix</keyword>
<dbReference type="PANTHER" id="PTHR34390:SF1">
    <property type="entry name" value="SUCCINATE TRANSPORTER SUBUNIT YJJB-RELATED"/>
    <property type="match status" value="1"/>
</dbReference>
<accession>A0A858KG47</accession>
<keyword evidence="4" id="KW-0812">Transmembrane</keyword>
<organism evidence="8 9">
    <name type="scientific">Sulfurospirillum diekertiae</name>
    <dbReference type="NCBI Taxonomy" id="1854492"/>
    <lineage>
        <taxon>Bacteria</taxon>
        <taxon>Pseudomonadati</taxon>
        <taxon>Campylobacterota</taxon>
        <taxon>Epsilonproteobacteria</taxon>
        <taxon>Campylobacterales</taxon>
        <taxon>Sulfurospirillaceae</taxon>
        <taxon>Sulfurospirillum</taxon>
    </lineage>
</organism>
<evidence type="ECO:0000313" key="9">
    <source>
        <dbReference type="Proteomes" id="UP000502831"/>
    </source>
</evidence>
<dbReference type="InterPro" id="IPR050539">
    <property type="entry name" value="ThrE_Dicarb/AminoAcid_Exp"/>
</dbReference>
<evidence type="ECO:0000256" key="3">
    <source>
        <dbReference type="ARBA" id="ARBA00022519"/>
    </source>
</evidence>
<evidence type="ECO:0000256" key="5">
    <source>
        <dbReference type="ARBA" id="ARBA00022989"/>
    </source>
</evidence>
<dbReference type="PANTHER" id="PTHR34390">
    <property type="entry name" value="UPF0442 PROTEIN YJJB-RELATED"/>
    <property type="match status" value="1"/>
</dbReference>